<proteinExistence type="predicted"/>
<dbReference type="InterPro" id="IPR032857">
    <property type="entry name" value="ALKBH4"/>
</dbReference>
<evidence type="ECO:0000313" key="2">
    <source>
        <dbReference type="EMBL" id="CUG91751.1"/>
    </source>
</evidence>
<dbReference type="InterPro" id="IPR027450">
    <property type="entry name" value="AlkB-like"/>
</dbReference>
<dbReference type="InterPro" id="IPR005123">
    <property type="entry name" value="Oxoglu/Fe-dep_dioxygenase_dom"/>
</dbReference>
<dbReference type="PANTHER" id="PTHR12463">
    <property type="entry name" value="OXYGENASE-RELATED"/>
    <property type="match status" value="1"/>
</dbReference>
<dbReference type="EMBL" id="CYKH01001965">
    <property type="protein sequence ID" value="CUG91751.1"/>
    <property type="molecule type" value="Genomic_DNA"/>
</dbReference>
<dbReference type="PANTHER" id="PTHR12463:SF1">
    <property type="entry name" value="2-OXOGLUTARATE AND FE-DEPENDENT OXYGENASE FAMILY PROTEIN"/>
    <property type="match status" value="1"/>
</dbReference>
<dbReference type="SUPFAM" id="SSF51197">
    <property type="entry name" value="Clavaminate synthase-like"/>
    <property type="match status" value="1"/>
</dbReference>
<dbReference type="OrthoDB" id="271595at2759"/>
<dbReference type="PROSITE" id="PS51471">
    <property type="entry name" value="FE2OG_OXY"/>
    <property type="match status" value="1"/>
</dbReference>
<evidence type="ECO:0000313" key="3">
    <source>
        <dbReference type="Proteomes" id="UP000051952"/>
    </source>
</evidence>
<reference evidence="3" key="1">
    <citation type="submission" date="2015-09" db="EMBL/GenBank/DDBJ databases">
        <authorList>
            <consortium name="Pathogen Informatics"/>
        </authorList>
    </citation>
    <scope>NUCLEOTIDE SEQUENCE [LARGE SCALE GENOMIC DNA]</scope>
    <source>
        <strain evidence="3">Lake Konstanz</strain>
    </source>
</reference>
<protein>
    <submittedName>
        <fullName evidence="2">2OG-Fe(II) oxygenase, putative</fullName>
    </submittedName>
</protein>
<dbReference type="InterPro" id="IPR037151">
    <property type="entry name" value="AlkB-like_sf"/>
</dbReference>
<dbReference type="VEuPathDB" id="TriTrypDB:BSAL_33885"/>
<dbReference type="Proteomes" id="UP000051952">
    <property type="component" value="Unassembled WGS sequence"/>
</dbReference>
<dbReference type="GO" id="GO:0016491">
    <property type="term" value="F:oxidoreductase activity"/>
    <property type="evidence" value="ECO:0007669"/>
    <property type="project" value="TreeGrafter"/>
</dbReference>
<gene>
    <name evidence="2" type="ORF">BSAL_33885</name>
</gene>
<feature type="non-terminal residue" evidence="2">
    <location>
        <position position="1"/>
    </location>
</feature>
<accession>A0A0S4JJV8</accession>
<dbReference type="Pfam" id="PF13532">
    <property type="entry name" value="2OG-FeII_Oxy_2"/>
    <property type="match status" value="1"/>
</dbReference>
<feature type="domain" description="Fe2OG dioxygenase" evidence="1">
    <location>
        <begin position="381"/>
        <end position="507"/>
    </location>
</feature>
<sequence>YPLIAHVFDPSRFFVEFSIMIEGSDKVIRKTSKKFRVAWQRYVKHIKSFSCGVDSSDARAASQATSLGVRQFIVLNGNPSCGVSPYHLRNWLISLANSDESQGGTSSPIVSVTFSNTNIAALVSCNENTFHTVVAALRGDLQAVFFRCNPALESDVTVVSSNESTSDLYGLGCAVAPLRAFSVFIGPGSSCDEERRDVYFYFPHTGESPEFLSLCAAASAPVTPVVGLKHFQRESAATHLGNSVVNRVTEPRQLTVDLIDQVPGLFIVPEFLSQVEHDAILHELGVDSQEHCNIPSTQTVSSMSSSSGKRRRVEWEPLANRKVAHFNRRFYYKTNGVGKEGDEDLLNNRELPSFYHIVRDRLCLRDTSVALAVDSHPWPVSFDFICDQLTVNYYEYDSGAGVGGGAHHKERAAASGIARHVDAHSSFDDVIMSVSLASYTMMEFQRWDATAPAVNIYLPPRALLIMTGEARYSWTHGIAATRVDYVSDTIPPLVRGNRLSLTWRKGRDKEHRKVDCICPHLCDGIV</sequence>
<dbReference type="GO" id="GO:0032451">
    <property type="term" value="F:demethylase activity"/>
    <property type="evidence" value="ECO:0007669"/>
    <property type="project" value="TreeGrafter"/>
</dbReference>
<dbReference type="AlphaFoldDB" id="A0A0S4JJV8"/>
<organism evidence="2 3">
    <name type="scientific">Bodo saltans</name>
    <name type="common">Flagellated protozoan</name>
    <dbReference type="NCBI Taxonomy" id="75058"/>
    <lineage>
        <taxon>Eukaryota</taxon>
        <taxon>Discoba</taxon>
        <taxon>Euglenozoa</taxon>
        <taxon>Kinetoplastea</taxon>
        <taxon>Metakinetoplastina</taxon>
        <taxon>Eubodonida</taxon>
        <taxon>Bodonidae</taxon>
        <taxon>Bodo</taxon>
    </lineage>
</organism>
<evidence type="ECO:0000259" key="1">
    <source>
        <dbReference type="PROSITE" id="PS51471"/>
    </source>
</evidence>
<keyword evidence="3" id="KW-1185">Reference proteome</keyword>
<dbReference type="GO" id="GO:0070988">
    <property type="term" value="P:demethylation"/>
    <property type="evidence" value="ECO:0007669"/>
    <property type="project" value="InterPro"/>
</dbReference>
<name>A0A0S4JJV8_BODSA</name>
<dbReference type="Gene3D" id="2.60.120.590">
    <property type="entry name" value="Alpha-ketoglutarate-dependent dioxygenase AlkB-like"/>
    <property type="match status" value="1"/>
</dbReference>